<evidence type="ECO:0000256" key="6">
    <source>
        <dbReference type="ARBA" id="ARBA00023136"/>
    </source>
</evidence>
<dbReference type="GO" id="GO:0016887">
    <property type="term" value="F:ATP hydrolysis activity"/>
    <property type="evidence" value="ECO:0007669"/>
    <property type="project" value="InterPro"/>
</dbReference>
<dbReference type="InterPro" id="IPR027417">
    <property type="entry name" value="P-loop_NTPase"/>
</dbReference>
<dbReference type="PANTHER" id="PTHR24221:SF590">
    <property type="entry name" value="COMPONENT LINKED WITH THE ASSEMBLY OF CYTOCHROME' TRANSPORT TRANSMEMBRANE ATP-BINDING PROTEIN ABC TRANSPORTER CYDD-RELATED"/>
    <property type="match status" value="1"/>
</dbReference>
<dbReference type="Gene3D" id="3.40.50.300">
    <property type="entry name" value="P-loop containing nucleotide triphosphate hydrolases"/>
    <property type="match status" value="1"/>
</dbReference>
<keyword evidence="5 7" id="KW-1133">Transmembrane helix</keyword>
<dbReference type="Proteomes" id="UP000609121">
    <property type="component" value="Unassembled WGS sequence"/>
</dbReference>
<dbReference type="PROSITE" id="PS50893">
    <property type="entry name" value="ABC_TRANSPORTER_2"/>
    <property type="match status" value="1"/>
</dbReference>
<evidence type="ECO:0000256" key="7">
    <source>
        <dbReference type="SAM" id="Phobius"/>
    </source>
</evidence>
<name>A0A8J6YV96_9RHOB</name>
<keyword evidence="4 10" id="KW-0067">ATP-binding</keyword>
<dbReference type="SUPFAM" id="SSF52540">
    <property type="entry name" value="P-loop containing nucleoside triphosphate hydrolases"/>
    <property type="match status" value="1"/>
</dbReference>
<comment type="caution">
    <text evidence="10">The sequence shown here is derived from an EMBL/GenBank/DDBJ whole genome shotgun (WGS) entry which is preliminary data.</text>
</comment>
<dbReference type="Gene3D" id="1.20.1560.10">
    <property type="entry name" value="ABC transporter type 1, transmembrane domain"/>
    <property type="match status" value="1"/>
</dbReference>
<evidence type="ECO:0000256" key="4">
    <source>
        <dbReference type="ARBA" id="ARBA00022840"/>
    </source>
</evidence>
<evidence type="ECO:0000256" key="2">
    <source>
        <dbReference type="ARBA" id="ARBA00022692"/>
    </source>
</evidence>
<keyword evidence="2 7" id="KW-0812">Transmembrane</keyword>
<dbReference type="CDD" id="cd00267">
    <property type="entry name" value="ABC_ATPase"/>
    <property type="match status" value="1"/>
</dbReference>
<dbReference type="InterPro" id="IPR039421">
    <property type="entry name" value="Type_1_exporter"/>
</dbReference>
<feature type="transmembrane region" description="Helical" evidence="7">
    <location>
        <begin position="227"/>
        <end position="252"/>
    </location>
</feature>
<dbReference type="InterPro" id="IPR003439">
    <property type="entry name" value="ABC_transporter-like_ATP-bd"/>
</dbReference>
<keyword evidence="6 7" id="KW-0472">Membrane</keyword>
<evidence type="ECO:0000259" key="9">
    <source>
        <dbReference type="PROSITE" id="PS50929"/>
    </source>
</evidence>
<dbReference type="InterPro" id="IPR003593">
    <property type="entry name" value="AAA+_ATPase"/>
</dbReference>
<keyword evidence="3" id="KW-0547">Nucleotide-binding</keyword>
<feature type="transmembrane region" description="Helical" evidence="7">
    <location>
        <begin position="20"/>
        <end position="42"/>
    </location>
</feature>
<dbReference type="InterPro" id="IPR036640">
    <property type="entry name" value="ABC1_TM_sf"/>
</dbReference>
<evidence type="ECO:0000256" key="3">
    <source>
        <dbReference type="ARBA" id="ARBA00022741"/>
    </source>
</evidence>
<dbReference type="EMBL" id="JACVXA010000062">
    <property type="protein sequence ID" value="MBE3639888.1"/>
    <property type="molecule type" value="Genomic_DNA"/>
</dbReference>
<feature type="domain" description="ABC transmembrane type-1" evidence="9">
    <location>
        <begin position="15"/>
        <end position="298"/>
    </location>
</feature>
<dbReference type="Pfam" id="PF00005">
    <property type="entry name" value="ABC_tran"/>
    <property type="match status" value="1"/>
</dbReference>
<dbReference type="SMART" id="SM00382">
    <property type="entry name" value="AAA"/>
    <property type="match status" value="1"/>
</dbReference>
<keyword evidence="11" id="KW-1185">Reference proteome</keyword>
<feature type="domain" description="ABC transporter" evidence="8">
    <location>
        <begin position="328"/>
        <end position="533"/>
    </location>
</feature>
<dbReference type="InterPro" id="IPR011527">
    <property type="entry name" value="ABC1_TM_dom"/>
</dbReference>
<dbReference type="PANTHER" id="PTHR24221">
    <property type="entry name" value="ATP-BINDING CASSETTE SUB-FAMILY B"/>
    <property type="match status" value="1"/>
</dbReference>
<evidence type="ECO:0000313" key="10">
    <source>
        <dbReference type="EMBL" id="MBE3639888.1"/>
    </source>
</evidence>
<dbReference type="Pfam" id="PF00664">
    <property type="entry name" value="ABC_membrane"/>
    <property type="match status" value="1"/>
</dbReference>
<dbReference type="GO" id="GO:0005886">
    <property type="term" value="C:plasma membrane"/>
    <property type="evidence" value="ECO:0007669"/>
    <property type="project" value="UniProtKB-SubCell"/>
</dbReference>
<dbReference type="PROSITE" id="PS00211">
    <property type="entry name" value="ABC_TRANSPORTER_1"/>
    <property type="match status" value="1"/>
</dbReference>
<dbReference type="AlphaFoldDB" id="A0A8J6YV96"/>
<dbReference type="SUPFAM" id="SSF90123">
    <property type="entry name" value="ABC transporter transmembrane region"/>
    <property type="match status" value="1"/>
</dbReference>
<sequence>MSRLTRATRPGLRRAGLWRLAGELLWPLQAACLAAVIGGWATGKGTEPLALAGVLAAGILRSLAEARAQGLAARTAAAALEALRAELLETEAARLDRSLSSGTFAALVVQKLPALRRYLARYRPARIRVAVIPPVLLGLSGACSWAVAVILALAGPLIPVFMALVGMAAKEASARQMAELGNLTTLLTDRLAMLQDIRLLGAAERTARDFATRAETLRARTMEVLRIAFLSSTVLELFSAIGVAMVAVYVGFSLLGELNFGAWATPLTLSEGIFVLLLAPSFFQPLRDLAAAWHDKAEAEAVAAEIDALTAASADAIPGGIAPAPALPGPAALSFRGVRLRRGAALVDIPDFEARPGTLTVLSGPSGRGKSSALMAAMGLLAPEAGRIEAAGRPLTAETAPGWRARIAWLPQAIHMPGESLAAFLDPRGRRGDMAAALRRAGARDVVAHLPGGLAARLGESGTGISGGEARRLLLARAIAMSPELVIADEPTADLDAATAAQVIAALEGLAAGGATVIAASHDPALAAAGREVAL</sequence>
<evidence type="ECO:0000256" key="1">
    <source>
        <dbReference type="ARBA" id="ARBA00004651"/>
    </source>
</evidence>
<evidence type="ECO:0000256" key="5">
    <source>
        <dbReference type="ARBA" id="ARBA00022989"/>
    </source>
</evidence>
<dbReference type="InterPro" id="IPR017871">
    <property type="entry name" value="ABC_transporter-like_CS"/>
</dbReference>
<evidence type="ECO:0000313" key="11">
    <source>
        <dbReference type="Proteomes" id="UP000609121"/>
    </source>
</evidence>
<gene>
    <name evidence="10" type="ORF">ICN82_16925</name>
</gene>
<comment type="subcellular location">
    <subcellularLocation>
        <location evidence="1">Cell membrane</location>
        <topology evidence="1">Multi-pass membrane protein</topology>
    </subcellularLocation>
</comment>
<dbReference type="GO" id="GO:0005524">
    <property type="term" value="F:ATP binding"/>
    <property type="evidence" value="ECO:0007669"/>
    <property type="project" value="UniProtKB-KW"/>
</dbReference>
<reference evidence="10" key="1">
    <citation type="submission" date="2020-09" db="EMBL/GenBank/DDBJ databases">
        <title>A novel bacterium of genus Mangrovicoccus, isolated from South China Sea.</title>
        <authorList>
            <person name="Huang H."/>
            <person name="Mo K."/>
            <person name="Hu Y."/>
        </authorList>
    </citation>
    <scope>NUCLEOTIDE SEQUENCE</scope>
    <source>
        <strain evidence="10">HB182678</strain>
    </source>
</reference>
<dbReference type="GO" id="GO:0140359">
    <property type="term" value="F:ABC-type transporter activity"/>
    <property type="evidence" value="ECO:0007669"/>
    <property type="project" value="InterPro"/>
</dbReference>
<evidence type="ECO:0000259" key="8">
    <source>
        <dbReference type="PROSITE" id="PS50893"/>
    </source>
</evidence>
<accession>A0A8J6YV96</accession>
<feature type="transmembrane region" description="Helical" evidence="7">
    <location>
        <begin position="258"/>
        <end position="279"/>
    </location>
</feature>
<dbReference type="CDD" id="cd18584">
    <property type="entry name" value="ABC_6TM_AarD_CydD"/>
    <property type="match status" value="1"/>
</dbReference>
<organism evidence="10 11">
    <name type="scientific">Mangrovicoccus algicola</name>
    <dbReference type="NCBI Taxonomy" id="2771008"/>
    <lineage>
        <taxon>Bacteria</taxon>
        <taxon>Pseudomonadati</taxon>
        <taxon>Pseudomonadota</taxon>
        <taxon>Alphaproteobacteria</taxon>
        <taxon>Rhodobacterales</taxon>
        <taxon>Paracoccaceae</taxon>
        <taxon>Mangrovicoccus</taxon>
    </lineage>
</organism>
<dbReference type="PROSITE" id="PS50929">
    <property type="entry name" value="ABC_TM1F"/>
    <property type="match status" value="1"/>
</dbReference>
<protein>
    <submittedName>
        <fullName evidence="10">ATP-binding cassette domain-containing protein</fullName>
    </submittedName>
</protein>
<proteinExistence type="predicted"/>
<feature type="transmembrane region" description="Helical" evidence="7">
    <location>
        <begin position="148"/>
        <end position="169"/>
    </location>
</feature>